<protein>
    <recommendedName>
        <fullName evidence="3">Alpha/beta hydrolase</fullName>
    </recommendedName>
</protein>
<comment type="caution">
    <text evidence="1">The sequence shown here is derived from an EMBL/GenBank/DDBJ whole genome shotgun (WGS) entry which is preliminary data.</text>
</comment>
<evidence type="ECO:0008006" key="3">
    <source>
        <dbReference type="Google" id="ProtNLM"/>
    </source>
</evidence>
<dbReference type="AlphaFoldDB" id="A0AA37T5K7"/>
<dbReference type="InterPro" id="IPR010297">
    <property type="entry name" value="DUF900_hydrolase"/>
</dbReference>
<evidence type="ECO:0000313" key="2">
    <source>
        <dbReference type="Proteomes" id="UP001156601"/>
    </source>
</evidence>
<dbReference type="EMBL" id="BSOT01000006">
    <property type="protein sequence ID" value="GLR71950.1"/>
    <property type="molecule type" value="Genomic_DNA"/>
</dbReference>
<dbReference type="SUPFAM" id="SSF53474">
    <property type="entry name" value="alpha/beta-Hydrolases"/>
    <property type="match status" value="1"/>
</dbReference>
<keyword evidence="2" id="KW-1185">Reference proteome</keyword>
<sequence>MIIVSARKNFNNPDVLSSSGHIFKEVDLDSDATIVDISSEQNFLNRLNDKKVLFLIHGYNNEQDEVNDAYAVIEKNVNLHMQGEYDLVIGYSWPGGDRGLEWWQSKSRANAVARRLRFLLEKMSGVTSSLDLMSHSLGARVTLKALKQSNLSSLIRHYYCTAAAVDNEVLEENEEFSDSLSKVEKLFVLHSCKDGVLSVIYRMAEWDNALGLFGPEDRAYILNKAKNVYVANCKKVVDSHGGYKRANSVYQYMSSSINGNIQRFKTL</sequence>
<dbReference type="Proteomes" id="UP001156601">
    <property type="component" value="Unassembled WGS sequence"/>
</dbReference>
<dbReference type="Gene3D" id="3.40.50.1820">
    <property type="entry name" value="alpha/beta hydrolase"/>
    <property type="match status" value="1"/>
</dbReference>
<dbReference type="Pfam" id="PF05990">
    <property type="entry name" value="DUF900"/>
    <property type="match status" value="1"/>
</dbReference>
<reference evidence="1" key="2">
    <citation type="submission" date="2023-01" db="EMBL/GenBank/DDBJ databases">
        <title>Draft genome sequence of Agaribacter marinus strain NBRC 110023.</title>
        <authorList>
            <person name="Sun Q."/>
            <person name="Mori K."/>
        </authorList>
    </citation>
    <scope>NUCLEOTIDE SEQUENCE</scope>
    <source>
        <strain evidence="1">NBRC 110023</strain>
    </source>
</reference>
<dbReference type="InterPro" id="IPR029058">
    <property type="entry name" value="AB_hydrolase_fold"/>
</dbReference>
<organism evidence="1 2">
    <name type="scientific">Agaribacter marinus</name>
    <dbReference type="NCBI Taxonomy" id="1431249"/>
    <lineage>
        <taxon>Bacteria</taxon>
        <taxon>Pseudomonadati</taxon>
        <taxon>Pseudomonadota</taxon>
        <taxon>Gammaproteobacteria</taxon>
        <taxon>Alteromonadales</taxon>
        <taxon>Alteromonadaceae</taxon>
        <taxon>Agaribacter</taxon>
    </lineage>
</organism>
<gene>
    <name evidence="1" type="ORF">GCM10007852_28580</name>
</gene>
<reference evidence="1" key="1">
    <citation type="journal article" date="2014" name="Int. J. Syst. Evol. Microbiol.">
        <title>Complete genome sequence of Corynebacterium casei LMG S-19264T (=DSM 44701T), isolated from a smear-ripened cheese.</title>
        <authorList>
            <consortium name="US DOE Joint Genome Institute (JGI-PGF)"/>
            <person name="Walter F."/>
            <person name="Albersmeier A."/>
            <person name="Kalinowski J."/>
            <person name="Ruckert C."/>
        </authorList>
    </citation>
    <scope>NUCLEOTIDE SEQUENCE</scope>
    <source>
        <strain evidence="1">NBRC 110023</strain>
    </source>
</reference>
<proteinExistence type="predicted"/>
<accession>A0AA37T5K7</accession>
<name>A0AA37T5K7_9ALTE</name>
<evidence type="ECO:0000313" key="1">
    <source>
        <dbReference type="EMBL" id="GLR71950.1"/>
    </source>
</evidence>